<feature type="compositionally biased region" description="Pro residues" evidence="1">
    <location>
        <begin position="77"/>
        <end position="86"/>
    </location>
</feature>
<evidence type="ECO:0000313" key="2">
    <source>
        <dbReference type="EMBL" id="GFH59696.1"/>
    </source>
</evidence>
<dbReference type="AlphaFoldDB" id="A0AAD3D8A0"/>
<dbReference type="EMBL" id="BLLK01000069">
    <property type="protein sequence ID" value="GFH59696.1"/>
    <property type="molecule type" value="Genomic_DNA"/>
</dbReference>
<feature type="compositionally biased region" description="Polar residues" evidence="1">
    <location>
        <begin position="37"/>
        <end position="46"/>
    </location>
</feature>
<dbReference type="SUPFAM" id="SSF48452">
    <property type="entry name" value="TPR-like"/>
    <property type="match status" value="1"/>
</dbReference>
<name>A0AAD3D8A0_9STRA</name>
<feature type="compositionally biased region" description="Polar residues" evidence="1">
    <location>
        <begin position="1"/>
        <end position="27"/>
    </location>
</feature>
<dbReference type="PANTHER" id="PTHR21581">
    <property type="entry name" value="D-ALANYL-D-ALANINE CARBOXYPEPTIDASE"/>
    <property type="match status" value="1"/>
</dbReference>
<protein>
    <submittedName>
        <fullName evidence="2">Uncharacterized protein</fullName>
    </submittedName>
</protein>
<keyword evidence="3" id="KW-1185">Reference proteome</keyword>
<evidence type="ECO:0000256" key="1">
    <source>
        <dbReference type="SAM" id="MobiDB-lite"/>
    </source>
</evidence>
<dbReference type="SMART" id="SM00028">
    <property type="entry name" value="TPR"/>
    <property type="match status" value="3"/>
</dbReference>
<dbReference type="PANTHER" id="PTHR21581:SF6">
    <property type="entry name" value="TRAFFICKING PROTEIN PARTICLE COMPLEX SUBUNIT 12"/>
    <property type="match status" value="1"/>
</dbReference>
<feature type="compositionally biased region" description="Low complexity" evidence="1">
    <location>
        <begin position="47"/>
        <end position="61"/>
    </location>
</feature>
<dbReference type="InterPro" id="IPR019734">
    <property type="entry name" value="TPR_rpt"/>
</dbReference>
<accession>A0AAD3D8A0</accession>
<sequence>MSQEPSKPSGPTTPMPSQKTSSDPLSSTHEHPPPRTIASTTDTINASNKTSSNTVTTKSTSIPPPPPTPPQQQQQTIPPPPPPPPSSSSQTSSNNSNEHEVDSFLSKPSHRTQISDEPGQLPLLKPKPLPKNLEPMQKLKQLVQRRAWLDVIHLGLELLTNSTSKYAPYYSQLIHGEESSTTQDPHIIQDVIQIISWRLRAMTYLRRFTDLKMEVIRTRLVPSHKDTLPTWIPTSLILEGCESSIYIDSDDDVQDLDEILDSLYELRNYLGKHHDKFQLDVVLSNILVKRQEWRLALGTLDTLLEYTAVAVQDWFAFKNCPEHDLAQEELVKAIQIELYSRQGKILLQAGCLPAAATVFERAHDVFQLLNPELELTQMLECFSGSDFILVRNAPTQILLNEGLLHFAHLDYDLAEHKFQAAVEQQRNFGKQMQGKIQTGDANECLLNDGLITIEGNLLVPSLNNLALCALYTCRMCEAVDLIESLIREDPTKYLTSSLAFNLCTLYELGSENSISDKKKRILQSIAKRFTLHDVGKENFRLE</sequence>
<dbReference type="InterPro" id="IPR011990">
    <property type="entry name" value="TPR-like_helical_dom_sf"/>
</dbReference>
<evidence type="ECO:0000313" key="3">
    <source>
        <dbReference type="Proteomes" id="UP001054902"/>
    </source>
</evidence>
<dbReference type="Gene3D" id="1.25.40.10">
    <property type="entry name" value="Tetratricopeptide repeat domain"/>
    <property type="match status" value="1"/>
</dbReference>
<organism evidence="2 3">
    <name type="scientific">Chaetoceros tenuissimus</name>
    <dbReference type="NCBI Taxonomy" id="426638"/>
    <lineage>
        <taxon>Eukaryota</taxon>
        <taxon>Sar</taxon>
        <taxon>Stramenopiles</taxon>
        <taxon>Ochrophyta</taxon>
        <taxon>Bacillariophyta</taxon>
        <taxon>Coscinodiscophyceae</taxon>
        <taxon>Chaetocerotophycidae</taxon>
        <taxon>Chaetocerotales</taxon>
        <taxon>Chaetocerotaceae</taxon>
        <taxon>Chaetoceros</taxon>
    </lineage>
</organism>
<gene>
    <name evidence="2" type="ORF">CTEN210_16172</name>
</gene>
<comment type="caution">
    <text evidence="2">The sequence shown here is derived from an EMBL/GenBank/DDBJ whole genome shotgun (WGS) entry which is preliminary data.</text>
</comment>
<feature type="region of interest" description="Disordered" evidence="1">
    <location>
        <begin position="1"/>
        <end position="131"/>
    </location>
</feature>
<reference evidence="2 3" key="1">
    <citation type="journal article" date="2021" name="Sci. Rep.">
        <title>The genome of the diatom Chaetoceros tenuissimus carries an ancient integrated fragment of an extant virus.</title>
        <authorList>
            <person name="Hongo Y."/>
            <person name="Kimura K."/>
            <person name="Takaki Y."/>
            <person name="Yoshida Y."/>
            <person name="Baba S."/>
            <person name="Kobayashi G."/>
            <person name="Nagasaki K."/>
            <person name="Hano T."/>
            <person name="Tomaru Y."/>
        </authorList>
    </citation>
    <scope>NUCLEOTIDE SEQUENCE [LARGE SCALE GENOMIC DNA]</scope>
    <source>
        <strain evidence="2 3">NIES-3715</strain>
    </source>
</reference>
<proteinExistence type="predicted"/>
<dbReference type="Proteomes" id="UP001054902">
    <property type="component" value="Unassembled WGS sequence"/>
</dbReference>